<feature type="non-terminal residue" evidence="1">
    <location>
        <position position="26"/>
    </location>
</feature>
<sequence>MNKAAVKYYFNLSSTIFPLKEKKYFN</sequence>
<gene>
    <name evidence="1" type="ORF">METZ01_LOCUS161828</name>
</gene>
<organism evidence="1">
    <name type="scientific">marine metagenome</name>
    <dbReference type="NCBI Taxonomy" id="408172"/>
    <lineage>
        <taxon>unclassified sequences</taxon>
        <taxon>metagenomes</taxon>
        <taxon>ecological metagenomes</taxon>
    </lineage>
</organism>
<reference evidence="1" key="1">
    <citation type="submission" date="2018-05" db="EMBL/GenBank/DDBJ databases">
        <authorList>
            <person name="Lanie J.A."/>
            <person name="Ng W.-L."/>
            <person name="Kazmierczak K.M."/>
            <person name="Andrzejewski T.M."/>
            <person name="Davidsen T.M."/>
            <person name="Wayne K.J."/>
            <person name="Tettelin H."/>
            <person name="Glass J.I."/>
            <person name="Rusch D."/>
            <person name="Podicherti R."/>
            <person name="Tsui H.-C.T."/>
            <person name="Winkler M.E."/>
        </authorList>
    </citation>
    <scope>NUCLEOTIDE SEQUENCE</scope>
</reference>
<dbReference type="AlphaFoldDB" id="A0A382B5T8"/>
<evidence type="ECO:0000313" key="1">
    <source>
        <dbReference type="EMBL" id="SVB08974.1"/>
    </source>
</evidence>
<protein>
    <submittedName>
        <fullName evidence="1">Uncharacterized protein</fullName>
    </submittedName>
</protein>
<dbReference type="EMBL" id="UINC01028276">
    <property type="protein sequence ID" value="SVB08974.1"/>
    <property type="molecule type" value="Genomic_DNA"/>
</dbReference>
<accession>A0A382B5T8</accession>
<proteinExistence type="predicted"/>
<name>A0A382B5T8_9ZZZZ</name>